<organism evidence="1 2">
    <name type="scientific">Mycobacterium phage Madruga</name>
    <dbReference type="NCBI Taxonomy" id="1675552"/>
    <lineage>
        <taxon>Viruses</taxon>
        <taxon>Duplodnaviria</taxon>
        <taxon>Heunggongvirae</taxon>
        <taxon>Uroviricota</taxon>
        <taxon>Caudoviricetes</taxon>
        <taxon>Patiencevirus</taxon>
        <taxon>Patiencevirus patience</taxon>
    </lineage>
</organism>
<dbReference type="Proteomes" id="UP000222075">
    <property type="component" value="Segment"/>
</dbReference>
<name>A0A0K1LS24_9CAUD</name>
<protein>
    <submittedName>
        <fullName evidence="1">Uncharacterized protein</fullName>
    </submittedName>
</protein>
<reference evidence="1 2" key="1">
    <citation type="journal article" date="2016" name="BMC Microbiol.">
        <title>Characterization of mycobacteria and mycobacteriophages isolated from compost at the Sao Paulo Zoo Park Foundation in Brazil and creation of the new mycobacteriophage Cluster U.</title>
        <authorList>
            <person name="Lima-Junior J.D."/>
            <person name="Viana-Niero C."/>
            <person name="Conde Oliveira D.V."/>
            <person name="Machado G.E."/>
            <person name="Rabello M.C."/>
            <person name="Martins-Junior J."/>
            <person name="Martins L.F."/>
            <person name="Digiampietri L.A."/>
            <person name="da Silva A.M."/>
            <person name="Setubal J.C."/>
            <person name="Russell D.A."/>
            <person name="Jacobs-Sera D."/>
            <person name="Pope W.H."/>
            <person name="Hatfull G.F."/>
            <person name="Leao S.C."/>
        </authorList>
    </citation>
    <scope>NUCLEOTIDE SEQUENCE [LARGE SCALE GENOMIC DNA]</scope>
</reference>
<evidence type="ECO:0000313" key="2">
    <source>
        <dbReference type="Proteomes" id="UP000222075"/>
    </source>
</evidence>
<gene>
    <name evidence="1" type="ORF">MADRUGA_92</name>
</gene>
<sequence>MKLPSDPTEIKSVHVKTYVEPSVSSAIESFRKKHHHDSTSSAVRDLVIRALEEVERITSKT</sequence>
<evidence type="ECO:0000313" key="1">
    <source>
        <dbReference type="EMBL" id="AKU45381.1"/>
    </source>
</evidence>
<dbReference type="EMBL" id="KR997933">
    <property type="protein sequence ID" value="AKU45381.1"/>
    <property type="molecule type" value="Genomic_DNA"/>
</dbReference>
<accession>A0A0K1LS24</accession>
<proteinExistence type="predicted"/>